<reference evidence="2" key="1">
    <citation type="submission" date="2022-11" db="EMBL/GenBank/DDBJ databases">
        <authorList>
            <person name="Somphong A."/>
            <person name="Phongsopitanun W."/>
        </authorList>
    </citation>
    <scope>NUCLEOTIDE SEQUENCE</scope>
    <source>
        <strain evidence="2">Pm04-4</strain>
    </source>
</reference>
<protein>
    <submittedName>
        <fullName evidence="2">Uncharacterized protein</fullName>
    </submittedName>
</protein>
<comment type="caution">
    <text evidence="2">The sequence shown here is derived from an EMBL/GenBank/DDBJ whole genome shotgun (WGS) entry which is preliminary data.</text>
</comment>
<name>A0ABT4B4C3_9ACTN</name>
<dbReference type="EMBL" id="JAPNTZ010000009">
    <property type="protein sequence ID" value="MCY1141354.1"/>
    <property type="molecule type" value="Genomic_DNA"/>
</dbReference>
<dbReference type="RefSeq" id="WP_267565741.1">
    <property type="nucleotide sequence ID" value="NZ_JAPNTZ010000009.1"/>
</dbReference>
<evidence type="ECO:0000313" key="2">
    <source>
        <dbReference type="EMBL" id="MCY1141354.1"/>
    </source>
</evidence>
<accession>A0ABT4B4C3</accession>
<sequence>MAELEQIARQLITRVRDLGPDDNGKWLAKQLPDPADWFRLAFVLAAAVPDDRSWRDLTSWVALSQLPEAKPVRKRDCSPSGHRRRQEQACDECKADERDRGTARRAVAHQIRMENAA</sequence>
<keyword evidence="3" id="KW-1185">Reference proteome</keyword>
<gene>
    <name evidence="2" type="ORF">OWR29_25430</name>
</gene>
<feature type="compositionally biased region" description="Basic and acidic residues" evidence="1">
    <location>
        <begin position="86"/>
        <end position="102"/>
    </location>
</feature>
<proteinExistence type="predicted"/>
<organism evidence="2 3">
    <name type="scientific">Paractinoplanes pyxinae</name>
    <dbReference type="NCBI Taxonomy" id="2997416"/>
    <lineage>
        <taxon>Bacteria</taxon>
        <taxon>Bacillati</taxon>
        <taxon>Actinomycetota</taxon>
        <taxon>Actinomycetes</taxon>
        <taxon>Micromonosporales</taxon>
        <taxon>Micromonosporaceae</taxon>
        <taxon>Paractinoplanes</taxon>
    </lineage>
</organism>
<evidence type="ECO:0000313" key="3">
    <source>
        <dbReference type="Proteomes" id="UP001151002"/>
    </source>
</evidence>
<dbReference type="Proteomes" id="UP001151002">
    <property type="component" value="Unassembled WGS sequence"/>
</dbReference>
<feature type="region of interest" description="Disordered" evidence="1">
    <location>
        <begin position="71"/>
        <end position="105"/>
    </location>
</feature>
<evidence type="ECO:0000256" key="1">
    <source>
        <dbReference type="SAM" id="MobiDB-lite"/>
    </source>
</evidence>